<feature type="region of interest" description="Disordered" evidence="2">
    <location>
        <begin position="339"/>
        <end position="416"/>
    </location>
</feature>
<sequence>MRETPPVQPLQFVVAGRSIQHPEKAALKSTNADAFAADQNVGPRVIGIADGVSTVEDEGLDPSALPAELLGLCIKESRARSLNSAVFDAEAEESLHACDVDIDTPKLPLYILTKASVQCKSFGSTTCVLALLDDCRLWSVSIGDSQLLVLRRTDTPPKAYPAAHEFSFTTCHDSRGRVSNPEEYGGYQVVYRTVSQQHFFNCPFQFARMPDTDCSGEAILRKTAQTADVGSVIVHPGDIVVLGTDGLFDNLFDDDVLELVNKLCWEDARNGMPPKCSPAVLVDALLERAVNAGQPPPGVSWPVVTPFSKAAFDEVGRRLAGGKPDDITAVVAYIVSSSGPPATETQQHGKSNGSSPSYKPNEQLTGQGRQAAVGDTFTSGSSSSKGSEKNTMLPKSGGLQQASLQGGLSTVGSRSSFPPRNIGVVPPAIKASIHSVPHILKPGDYTVFERLKERAQQRLQRASSVRAGQQSREGISRSWNALPSAFVLAFRSLFSTK</sequence>
<dbReference type="InterPro" id="IPR039123">
    <property type="entry name" value="PPTC7"/>
</dbReference>
<comment type="catalytic activity">
    <reaction evidence="1">
        <text>O-phospho-L-seryl-[protein] + H2O = L-seryl-[protein] + phosphate</text>
        <dbReference type="Rhea" id="RHEA:20629"/>
        <dbReference type="Rhea" id="RHEA-COMP:9863"/>
        <dbReference type="Rhea" id="RHEA-COMP:11604"/>
        <dbReference type="ChEBI" id="CHEBI:15377"/>
        <dbReference type="ChEBI" id="CHEBI:29999"/>
        <dbReference type="ChEBI" id="CHEBI:43474"/>
        <dbReference type="ChEBI" id="CHEBI:83421"/>
        <dbReference type="EC" id="3.1.3.16"/>
    </reaction>
</comment>
<evidence type="ECO:0000256" key="2">
    <source>
        <dbReference type="SAM" id="MobiDB-lite"/>
    </source>
</evidence>
<dbReference type="PROSITE" id="PS51746">
    <property type="entry name" value="PPM_2"/>
    <property type="match status" value="1"/>
</dbReference>
<dbReference type="OrthoDB" id="10266364at2759"/>
<reference evidence="4" key="1">
    <citation type="submission" date="2013-10" db="EMBL/GenBank/DDBJ databases">
        <title>Genomic analysis of the causative agents of coccidiosis in chickens.</title>
        <authorList>
            <person name="Reid A.J."/>
            <person name="Blake D."/>
            <person name="Billington K."/>
            <person name="Browne H."/>
            <person name="Dunn M."/>
            <person name="Hung S."/>
            <person name="Kawahara F."/>
            <person name="Miranda-Saavedra D."/>
            <person name="Mourier T."/>
            <person name="Nagra H."/>
            <person name="Otto T.D."/>
            <person name="Rawlings N."/>
            <person name="Sanchez A."/>
            <person name="Sanders M."/>
            <person name="Subramaniam C."/>
            <person name="Tay Y."/>
            <person name="Dear P."/>
            <person name="Doerig C."/>
            <person name="Gruber A."/>
            <person name="Parkinson J."/>
            <person name="Shirley M."/>
            <person name="Wan K.L."/>
            <person name="Berriman M."/>
            <person name="Tomley F."/>
            <person name="Pain A."/>
        </authorList>
    </citation>
    <scope>NUCLEOTIDE SEQUENCE [LARGE SCALE GENOMIC DNA]</scope>
    <source>
        <strain evidence="4">Houghton</strain>
    </source>
</reference>
<dbReference type="EC" id="3.1.3.16" evidence="1"/>
<dbReference type="VEuPathDB" id="ToxoDB:EAH_00041700"/>
<comment type="catalytic activity">
    <reaction evidence="1">
        <text>O-phospho-L-threonyl-[protein] + H2O = L-threonyl-[protein] + phosphate</text>
        <dbReference type="Rhea" id="RHEA:47004"/>
        <dbReference type="Rhea" id="RHEA-COMP:11060"/>
        <dbReference type="Rhea" id="RHEA-COMP:11605"/>
        <dbReference type="ChEBI" id="CHEBI:15377"/>
        <dbReference type="ChEBI" id="CHEBI:30013"/>
        <dbReference type="ChEBI" id="CHEBI:43474"/>
        <dbReference type="ChEBI" id="CHEBI:61977"/>
        <dbReference type="EC" id="3.1.3.16"/>
    </reaction>
</comment>
<keyword evidence="1" id="KW-0904">Protein phosphatase</keyword>
<keyword evidence="1" id="KW-0378">Hydrolase</keyword>
<dbReference type="AlphaFoldDB" id="U6GU23"/>
<feature type="compositionally biased region" description="Polar residues" evidence="2">
    <location>
        <begin position="339"/>
        <end position="368"/>
    </location>
</feature>
<dbReference type="GeneID" id="25272240"/>
<dbReference type="InterPro" id="IPR036457">
    <property type="entry name" value="PPM-type-like_dom_sf"/>
</dbReference>
<dbReference type="OMA" id="FARMPDT"/>
<evidence type="ECO:0000259" key="3">
    <source>
        <dbReference type="PROSITE" id="PS51746"/>
    </source>
</evidence>
<organism evidence="4 5">
    <name type="scientific">Eimeria acervulina</name>
    <name type="common">Coccidian parasite</name>
    <dbReference type="NCBI Taxonomy" id="5801"/>
    <lineage>
        <taxon>Eukaryota</taxon>
        <taxon>Sar</taxon>
        <taxon>Alveolata</taxon>
        <taxon>Apicomplexa</taxon>
        <taxon>Conoidasida</taxon>
        <taxon>Coccidia</taxon>
        <taxon>Eucoccidiorida</taxon>
        <taxon>Eimeriorina</taxon>
        <taxon>Eimeriidae</taxon>
        <taxon>Eimeria</taxon>
    </lineage>
</organism>
<feature type="domain" description="PPM-type phosphatase" evidence="3">
    <location>
        <begin position="18"/>
        <end position="334"/>
    </location>
</feature>
<feature type="compositionally biased region" description="Low complexity" evidence="2">
    <location>
        <begin position="396"/>
        <end position="408"/>
    </location>
</feature>
<dbReference type="GO" id="GO:0004722">
    <property type="term" value="F:protein serine/threonine phosphatase activity"/>
    <property type="evidence" value="ECO:0007669"/>
    <property type="project" value="UniProtKB-EC"/>
</dbReference>
<proteinExistence type="inferred from homology"/>
<keyword evidence="1" id="KW-0464">Manganese</keyword>
<name>U6GU23_EIMAC</name>
<dbReference type="SUPFAM" id="SSF81606">
    <property type="entry name" value="PP2C-like"/>
    <property type="match status" value="1"/>
</dbReference>
<keyword evidence="1" id="KW-0479">Metal-binding</keyword>
<comment type="cofactor">
    <cofactor evidence="1">
        <name>Mg(2+)</name>
        <dbReference type="ChEBI" id="CHEBI:18420"/>
    </cofactor>
</comment>
<evidence type="ECO:0000256" key="1">
    <source>
        <dbReference type="RuleBase" id="RU366020"/>
    </source>
</evidence>
<dbReference type="EMBL" id="HG673463">
    <property type="protein sequence ID" value="CDI83670.1"/>
    <property type="molecule type" value="Genomic_DNA"/>
</dbReference>
<evidence type="ECO:0000313" key="4">
    <source>
        <dbReference type="EMBL" id="CDI83670.1"/>
    </source>
</evidence>
<comment type="similarity">
    <text evidence="1">Belongs to the PP2C family.</text>
</comment>
<dbReference type="InterPro" id="IPR001932">
    <property type="entry name" value="PPM-type_phosphatase-like_dom"/>
</dbReference>
<keyword evidence="1" id="KW-0460">Magnesium</keyword>
<evidence type="ECO:0000313" key="5">
    <source>
        <dbReference type="Proteomes" id="UP000018050"/>
    </source>
</evidence>
<accession>U6GU23</accession>
<dbReference type="PANTHER" id="PTHR12320">
    <property type="entry name" value="PROTEIN PHOSPHATASE 2C"/>
    <property type="match status" value="1"/>
</dbReference>
<reference evidence="4" key="2">
    <citation type="submission" date="2013-10" db="EMBL/GenBank/DDBJ databases">
        <authorList>
            <person name="Aslett M."/>
        </authorList>
    </citation>
    <scope>NUCLEOTIDE SEQUENCE [LARGE SCALE GENOMIC DNA]</scope>
    <source>
        <strain evidence="4">Houghton</strain>
    </source>
</reference>
<comment type="cofactor">
    <cofactor evidence="1">
        <name>Mn(2+)</name>
        <dbReference type="ChEBI" id="CHEBI:29035"/>
    </cofactor>
</comment>
<dbReference type="GO" id="GO:0046872">
    <property type="term" value="F:metal ion binding"/>
    <property type="evidence" value="ECO:0007669"/>
    <property type="project" value="UniProtKB-UniRule"/>
</dbReference>
<protein>
    <recommendedName>
        <fullName evidence="1">Protein phosphatase</fullName>
        <ecNumber evidence="1">3.1.3.16</ecNumber>
    </recommendedName>
</protein>
<dbReference type="RefSeq" id="XP_013247235.1">
    <property type="nucleotide sequence ID" value="XM_013391781.1"/>
</dbReference>
<dbReference type="PANTHER" id="PTHR12320:SF1">
    <property type="entry name" value="PROTEIN PHOSPHATASE PTC7 HOMOLOG"/>
    <property type="match status" value="1"/>
</dbReference>
<dbReference type="SMART" id="SM00332">
    <property type="entry name" value="PP2Cc"/>
    <property type="match status" value="1"/>
</dbReference>
<keyword evidence="5" id="KW-1185">Reference proteome</keyword>
<dbReference type="Proteomes" id="UP000018050">
    <property type="component" value="Unassembled WGS sequence"/>
</dbReference>
<dbReference type="Gene3D" id="3.60.40.10">
    <property type="entry name" value="PPM-type phosphatase domain"/>
    <property type="match status" value="1"/>
</dbReference>
<gene>
    <name evidence="4" type="ORF">EAH_00041700</name>
</gene>